<sequence length="221" mass="25464">MGRLPNSKRKLQNLNDFKARHRDADNKYRSNVQYLFSKLKEMLKNKGAKTPLHHKENVLNHSLMFINSVESEIIKKVGTNQMKIYRDEFLNFLLHEEALWKEKNVQLWWRKVGEALTAEEHFDENKRTQLLESDKSSDLKSVLKGGNLCCHTEIVTPEGPLQPFGESFLNRTNNPTPSIIENTSLFSEDIEFIPVASKVGKNILISYEEMPNSSKTFVGKG</sequence>
<organism evidence="1 2">
    <name type="scientific">Nephila pilipes</name>
    <name type="common">Giant wood spider</name>
    <name type="synonym">Nephila maculata</name>
    <dbReference type="NCBI Taxonomy" id="299642"/>
    <lineage>
        <taxon>Eukaryota</taxon>
        <taxon>Metazoa</taxon>
        <taxon>Ecdysozoa</taxon>
        <taxon>Arthropoda</taxon>
        <taxon>Chelicerata</taxon>
        <taxon>Arachnida</taxon>
        <taxon>Araneae</taxon>
        <taxon>Araneomorphae</taxon>
        <taxon>Entelegynae</taxon>
        <taxon>Araneoidea</taxon>
        <taxon>Nephilidae</taxon>
        <taxon>Nephila</taxon>
    </lineage>
</organism>
<evidence type="ECO:0000313" key="1">
    <source>
        <dbReference type="EMBL" id="GFU21485.1"/>
    </source>
</evidence>
<keyword evidence="2" id="KW-1185">Reference proteome</keyword>
<protein>
    <recommendedName>
        <fullName evidence="3">BHLH domain-containing protein</fullName>
    </recommendedName>
</protein>
<evidence type="ECO:0008006" key="3">
    <source>
        <dbReference type="Google" id="ProtNLM"/>
    </source>
</evidence>
<proteinExistence type="predicted"/>
<comment type="caution">
    <text evidence="1">The sequence shown here is derived from an EMBL/GenBank/DDBJ whole genome shotgun (WGS) entry which is preliminary data.</text>
</comment>
<gene>
    <name evidence="1" type="primary">AVEN_102606_1</name>
    <name evidence="1" type="ORF">NPIL_392623</name>
</gene>
<name>A0A8X6QER8_NEPPI</name>
<dbReference type="OrthoDB" id="6425505at2759"/>
<reference evidence="1" key="1">
    <citation type="submission" date="2020-08" db="EMBL/GenBank/DDBJ databases">
        <title>Multicomponent nature underlies the extraordinary mechanical properties of spider dragline silk.</title>
        <authorList>
            <person name="Kono N."/>
            <person name="Nakamura H."/>
            <person name="Mori M."/>
            <person name="Yoshida Y."/>
            <person name="Ohtoshi R."/>
            <person name="Malay A.D."/>
            <person name="Moran D.A.P."/>
            <person name="Tomita M."/>
            <person name="Numata K."/>
            <person name="Arakawa K."/>
        </authorList>
    </citation>
    <scope>NUCLEOTIDE SEQUENCE</scope>
</reference>
<dbReference type="AlphaFoldDB" id="A0A8X6QER8"/>
<dbReference type="EMBL" id="BMAW01080858">
    <property type="protein sequence ID" value="GFU21485.1"/>
    <property type="molecule type" value="Genomic_DNA"/>
</dbReference>
<accession>A0A8X6QER8</accession>
<evidence type="ECO:0000313" key="2">
    <source>
        <dbReference type="Proteomes" id="UP000887013"/>
    </source>
</evidence>
<dbReference type="Proteomes" id="UP000887013">
    <property type="component" value="Unassembled WGS sequence"/>
</dbReference>